<dbReference type="AlphaFoldDB" id="A0A1I4NDW0"/>
<accession>A0A1I4NDW0</accession>
<name>A0A1I4NDW0_ENTMU</name>
<sequence>MKLIDLYDNNRLKYMWSFEYTDKNFVNYLAAIPQSKFIRLVELSSDEVVLTTIGNFLDYVPDQN</sequence>
<protein>
    <submittedName>
        <fullName evidence="1">Uncharacterized protein</fullName>
    </submittedName>
</protein>
<evidence type="ECO:0000313" key="1">
    <source>
        <dbReference type="EMBL" id="OTP25535.1"/>
    </source>
</evidence>
<comment type="caution">
    <text evidence="1">The sequence shown here is derived from an EMBL/GenBank/DDBJ whole genome shotgun (WGS) entry which is preliminary data.</text>
</comment>
<proteinExistence type="predicted"/>
<reference evidence="1 2" key="1">
    <citation type="submission" date="2017-05" db="EMBL/GenBank/DDBJ databases">
        <title>The Genome Sequence of Enterococcus mundtii 6B1_DIV0119.</title>
        <authorList>
            <consortium name="The Broad Institute Genomics Platform"/>
            <consortium name="The Broad Institute Genomic Center for Infectious Diseases"/>
            <person name="Earl A."/>
            <person name="Manson A."/>
            <person name="Schwartman J."/>
            <person name="Gilmore M."/>
            <person name="Abouelleil A."/>
            <person name="Cao P."/>
            <person name="Chapman S."/>
            <person name="Cusick C."/>
            <person name="Shea T."/>
            <person name="Young S."/>
            <person name="Neafsey D."/>
            <person name="Nusbaum C."/>
            <person name="Birren B."/>
        </authorList>
    </citation>
    <scope>NUCLEOTIDE SEQUENCE [LARGE SCALE GENOMIC DNA]</scope>
    <source>
        <strain evidence="1 2">6B1_DIV0119</strain>
    </source>
</reference>
<organism evidence="1 2">
    <name type="scientific">Enterococcus mundtii</name>
    <dbReference type="NCBI Taxonomy" id="53346"/>
    <lineage>
        <taxon>Bacteria</taxon>
        <taxon>Bacillati</taxon>
        <taxon>Bacillota</taxon>
        <taxon>Bacilli</taxon>
        <taxon>Lactobacillales</taxon>
        <taxon>Enterococcaceae</taxon>
        <taxon>Enterococcus</taxon>
    </lineage>
</organism>
<gene>
    <name evidence="1" type="ORF">A5802_002688</name>
</gene>
<evidence type="ECO:0000313" key="2">
    <source>
        <dbReference type="Proteomes" id="UP000195024"/>
    </source>
</evidence>
<dbReference type="EMBL" id="NGMS01000002">
    <property type="protein sequence ID" value="OTP25535.1"/>
    <property type="molecule type" value="Genomic_DNA"/>
</dbReference>
<dbReference type="Proteomes" id="UP000195024">
    <property type="component" value="Unassembled WGS sequence"/>
</dbReference>